<sequence>MTELSGFSAVQPAANVAPQALQMPTSLAEVCACDCPAAKMLKGFVQIVDKGLTNLIEIDIQSIPTPERVQVAVIPWDKDGVAKNGVALPGGYLAIDGTKVVGMSPEQHAAWLGIPYEATQPEPEPEPTPGPTVEEQP</sequence>
<proteinExistence type="predicted"/>
<protein>
    <submittedName>
        <fullName evidence="2">Uncharacterized protein</fullName>
    </submittedName>
</protein>
<feature type="region of interest" description="Disordered" evidence="1">
    <location>
        <begin position="115"/>
        <end position="137"/>
    </location>
</feature>
<accession>A0A1X1XCW7</accession>
<gene>
    <name evidence="2" type="ORF">AWC08_12115</name>
</gene>
<evidence type="ECO:0000256" key="1">
    <source>
        <dbReference type="SAM" id="MobiDB-lite"/>
    </source>
</evidence>
<evidence type="ECO:0000313" key="3">
    <source>
        <dbReference type="Proteomes" id="UP000193928"/>
    </source>
</evidence>
<name>A0A1X1XCW7_MYCGO</name>
<dbReference type="AlphaFoldDB" id="A0A1X1XCW7"/>
<reference evidence="2 3" key="1">
    <citation type="submission" date="2016-01" db="EMBL/GenBank/DDBJ databases">
        <title>The new phylogeny of the genus Mycobacterium.</title>
        <authorList>
            <person name="Tarcisio F."/>
            <person name="Conor M."/>
            <person name="Antonella G."/>
            <person name="Elisabetta G."/>
            <person name="Giulia F.S."/>
            <person name="Sara T."/>
            <person name="Anna F."/>
            <person name="Clotilde B."/>
            <person name="Roberto B."/>
            <person name="Veronica D.S."/>
            <person name="Fabio R."/>
            <person name="Monica P."/>
            <person name="Olivier J."/>
            <person name="Enrico T."/>
            <person name="Nicola S."/>
        </authorList>
    </citation>
    <scope>NUCLEOTIDE SEQUENCE [LARGE SCALE GENOMIC DNA]</scope>
    <source>
        <strain evidence="2 3">DSM 44160</strain>
    </source>
</reference>
<organism evidence="2 3">
    <name type="scientific">Mycobacterium gordonae</name>
    <dbReference type="NCBI Taxonomy" id="1778"/>
    <lineage>
        <taxon>Bacteria</taxon>
        <taxon>Bacillati</taxon>
        <taxon>Actinomycetota</taxon>
        <taxon>Actinomycetes</taxon>
        <taxon>Mycobacteriales</taxon>
        <taxon>Mycobacteriaceae</taxon>
        <taxon>Mycobacterium</taxon>
    </lineage>
</organism>
<dbReference type="RefSeq" id="WP_142283342.1">
    <property type="nucleotide sequence ID" value="NZ_JACKSU010000113.1"/>
</dbReference>
<dbReference type="EMBL" id="LQOY01000011">
    <property type="protein sequence ID" value="ORV96669.1"/>
    <property type="molecule type" value="Genomic_DNA"/>
</dbReference>
<comment type="caution">
    <text evidence="2">The sequence shown here is derived from an EMBL/GenBank/DDBJ whole genome shotgun (WGS) entry which is preliminary data.</text>
</comment>
<keyword evidence="3" id="KW-1185">Reference proteome</keyword>
<dbReference type="Proteomes" id="UP000193928">
    <property type="component" value="Unassembled WGS sequence"/>
</dbReference>
<evidence type="ECO:0000313" key="2">
    <source>
        <dbReference type="EMBL" id="ORV96669.1"/>
    </source>
</evidence>